<dbReference type="Pfam" id="PF12849">
    <property type="entry name" value="PBP_like_2"/>
    <property type="match status" value="1"/>
</dbReference>
<dbReference type="Gene3D" id="3.30.200.20">
    <property type="entry name" value="Phosphorylase Kinase, domain 1"/>
    <property type="match status" value="1"/>
</dbReference>
<accession>A0A947GFU6</accession>
<dbReference type="CDD" id="cd14014">
    <property type="entry name" value="STKc_PknB_like"/>
    <property type="match status" value="1"/>
</dbReference>
<dbReference type="GO" id="GO:0005524">
    <property type="term" value="F:ATP binding"/>
    <property type="evidence" value="ECO:0007669"/>
    <property type="project" value="UniProtKB-UniRule"/>
</dbReference>
<feature type="domain" description="Protein kinase" evidence="4">
    <location>
        <begin position="45"/>
        <end position="311"/>
    </location>
</feature>
<evidence type="ECO:0000256" key="3">
    <source>
        <dbReference type="SAM" id="MobiDB-lite"/>
    </source>
</evidence>
<keyword evidence="2" id="KW-0067">ATP-binding</keyword>
<feature type="compositionally biased region" description="Low complexity" evidence="3">
    <location>
        <begin position="343"/>
        <end position="367"/>
    </location>
</feature>
<dbReference type="Proteomes" id="UP000717364">
    <property type="component" value="Unassembled WGS sequence"/>
</dbReference>
<comment type="caution">
    <text evidence="5">The sequence shown here is derived from an EMBL/GenBank/DDBJ whole genome shotgun (WGS) entry which is preliminary data.</text>
</comment>
<keyword evidence="6" id="KW-1185">Reference proteome</keyword>
<proteinExistence type="predicted"/>
<evidence type="ECO:0000313" key="6">
    <source>
        <dbReference type="Proteomes" id="UP000717364"/>
    </source>
</evidence>
<sequence>MQLHCTRPGCSRPVNPHPNLKDSIRTVSQLFCTNCGMPLMLRGRYLPQRLLGQGGFGSAFYACDRDTPALRPCVVKLFQPSAQLNQQQLQIAQQLFAREAEVLERLGNQHPQIPDLFAYFPIVVKSPSSGKDEEYFYLVQEFIDGEDLEQILERRDTLPEGAVKAILVSILQVLEFVHSNGAIHRDIKPSNIMKTVDNQLYLLDFGAVKQVTGAAATQSTGIYTTGYAPPEQVTGGQVFPASDLYSLAVTCIVLLTGKETTELFDSYSNRWLWQNHVTLQDSHLATVLNKLLNASPQDRYSNAEDTLKALMVGPSTPNLSQPQQSSIPSPLPTAAPPPPIPVAPSTSAPIAAAPSPPMAKSSSPKPIATRQPKLGFLRPWMLGLVLLAAVLGGGSWLIKQEGLFGIGTPQLSGITPVSNFQDVEILPGQYRYGGSTTWAPIRGVIDPRLQQVIPGLELIYQAPTNQSAGSSAGIQMLLNGELDFAQTSRPLTSEEKRQAKQQGITLEEFPVAIEGVAIVTHPELSIANISQTELRNIYTGRIDNWQQVGGPDLPIVPISRNDIGGTVSFFSKTILNGEALASNVQRSVNTTEALRLTANTPGSIYFASAPEVVAQCTVKPISIDQQPPYQPPYIDLQNCPRQRNQPNLDGFASGDYPLTRKIYIVSNADAPIGRAYAQLILSEEGQSTLAAVGFARLR</sequence>
<dbReference type="PANTHER" id="PTHR30570">
    <property type="entry name" value="PERIPLASMIC PHOSPHATE BINDING COMPONENT OF PHOSPHATE ABC TRANSPORTER"/>
    <property type="match status" value="1"/>
</dbReference>
<dbReference type="PANTHER" id="PTHR30570:SF1">
    <property type="entry name" value="PHOSPHATE-BINDING PROTEIN PSTS"/>
    <property type="match status" value="1"/>
</dbReference>
<dbReference type="InterPro" id="IPR050811">
    <property type="entry name" value="Phosphate_ABC_transporter"/>
</dbReference>
<dbReference type="AlphaFoldDB" id="A0A947GFU6"/>
<feature type="compositionally biased region" description="Low complexity" evidence="3">
    <location>
        <begin position="319"/>
        <end position="328"/>
    </location>
</feature>
<dbReference type="SMART" id="SM00220">
    <property type="entry name" value="S_TKc"/>
    <property type="match status" value="1"/>
</dbReference>
<evidence type="ECO:0000313" key="5">
    <source>
        <dbReference type="EMBL" id="MBT9313944.1"/>
    </source>
</evidence>
<dbReference type="EMBL" id="JADOES010000001">
    <property type="protein sequence ID" value="MBT9313944.1"/>
    <property type="molecule type" value="Genomic_DNA"/>
</dbReference>
<dbReference type="NCBIfam" id="NF045510">
    <property type="entry name" value="4Cys_prefix_kin"/>
    <property type="match status" value="1"/>
</dbReference>
<dbReference type="InterPro" id="IPR017441">
    <property type="entry name" value="Protein_kinase_ATP_BS"/>
</dbReference>
<evidence type="ECO:0000256" key="1">
    <source>
        <dbReference type="ARBA" id="ARBA00022729"/>
    </source>
</evidence>
<dbReference type="PROSITE" id="PS50011">
    <property type="entry name" value="PROTEIN_KINASE_DOM"/>
    <property type="match status" value="1"/>
</dbReference>
<dbReference type="CDD" id="cd13566">
    <property type="entry name" value="PBP2_phosphate"/>
    <property type="match status" value="1"/>
</dbReference>
<dbReference type="Pfam" id="PF00069">
    <property type="entry name" value="Pkinase"/>
    <property type="match status" value="1"/>
</dbReference>
<reference evidence="5" key="1">
    <citation type="submission" date="2020-11" db="EMBL/GenBank/DDBJ databases">
        <authorList>
            <person name="Konstantinou D."/>
            <person name="Gkelis S."/>
            <person name="Popin R."/>
            <person name="Fewer D."/>
            <person name="Sivonen K."/>
        </authorList>
    </citation>
    <scope>NUCLEOTIDE SEQUENCE</scope>
    <source>
        <strain evidence="5">TAU-MAC 1115</strain>
    </source>
</reference>
<reference evidence="5" key="2">
    <citation type="journal article" date="2021" name="Mar. Drugs">
        <title>Genome Reduction and Secondary Metabolism of the Marine Sponge-Associated Cyanobacterium Leptothoe.</title>
        <authorList>
            <person name="Konstantinou D."/>
            <person name="Popin R.V."/>
            <person name="Fewer D.P."/>
            <person name="Sivonen K."/>
            <person name="Gkelis S."/>
        </authorList>
    </citation>
    <scope>NUCLEOTIDE SEQUENCE</scope>
    <source>
        <strain evidence="5">TAU-MAC 1115</strain>
    </source>
</reference>
<protein>
    <submittedName>
        <fullName evidence="5">Substrate-binding domain-containing protein</fullName>
    </submittedName>
</protein>
<evidence type="ECO:0000256" key="2">
    <source>
        <dbReference type="PROSITE-ProRule" id="PRU10141"/>
    </source>
</evidence>
<dbReference type="InterPro" id="IPR000719">
    <property type="entry name" value="Prot_kinase_dom"/>
</dbReference>
<dbReference type="SUPFAM" id="SSF56112">
    <property type="entry name" value="Protein kinase-like (PK-like)"/>
    <property type="match status" value="1"/>
</dbReference>
<dbReference type="GO" id="GO:0004672">
    <property type="term" value="F:protein kinase activity"/>
    <property type="evidence" value="ECO:0007669"/>
    <property type="project" value="InterPro"/>
</dbReference>
<dbReference type="InterPro" id="IPR011009">
    <property type="entry name" value="Kinase-like_dom_sf"/>
</dbReference>
<feature type="region of interest" description="Disordered" evidence="3">
    <location>
        <begin position="312"/>
        <end position="367"/>
    </location>
</feature>
<organism evidence="5 6">
    <name type="scientific">Leptothoe spongobia TAU-MAC 1115</name>
    <dbReference type="NCBI Taxonomy" id="1967444"/>
    <lineage>
        <taxon>Bacteria</taxon>
        <taxon>Bacillati</taxon>
        <taxon>Cyanobacteriota</taxon>
        <taxon>Cyanophyceae</taxon>
        <taxon>Nodosilineales</taxon>
        <taxon>Cymatolegaceae</taxon>
        <taxon>Leptothoe</taxon>
        <taxon>Leptothoe spongobia</taxon>
    </lineage>
</organism>
<gene>
    <name evidence="5" type="ORF">IXB50_00710</name>
</gene>
<dbReference type="Gene3D" id="1.10.510.10">
    <property type="entry name" value="Transferase(Phosphotransferase) domain 1"/>
    <property type="match status" value="1"/>
</dbReference>
<feature type="binding site" evidence="2">
    <location>
        <position position="76"/>
    </location>
    <ligand>
        <name>ATP</name>
        <dbReference type="ChEBI" id="CHEBI:30616"/>
    </ligand>
</feature>
<evidence type="ECO:0000259" key="4">
    <source>
        <dbReference type="PROSITE" id="PS50011"/>
    </source>
</evidence>
<keyword evidence="1" id="KW-0732">Signal</keyword>
<dbReference type="SUPFAM" id="SSF53850">
    <property type="entry name" value="Periplasmic binding protein-like II"/>
    <property type="match status" value="1"/>
</dbReference>
<feature type="compositionally biased region" description="Pro residues" evidence="3">
    <location>
        <begin position="329"/>
        <end position="342"/>
    </location>
</feature>
<keyword evidence="2" id="KW-0547">Nucleotide-binding</keyword>
<name>A0A947GFU6_9CYAN</name>
<dbReference type="Gene3D" id="3.40.190.10">
    <property type="entry name" value="Periplasmic binding protein-like II"/>
    <property type="match status" value="2"/>
</dbReference>
<dbReference type="PROSITE" id="PS00107">
    <property type="entry name" value="PROTEIN_KINASE_ATP"/>
    <property type="match status" value="1"/>
</dbReference>
<dbReference type="InterPro" id="IPR024370">
    <property type="entry name" value="PBP_domain"/>
</dbReference>